<evidence type="ECO:0000313" key="3">
    <source>
        <dbReference type="EMBL" id="KAL2055021.1"/>
    </source>
</evidence>
<sequence length="731" mass="82772">MTDLTSTIEKREGKMKSHTTDHNLSQISDFIKDIEGLATLRATVERQTPEIKNIYKKITKQSNELYSFLFTCVEHEVEFQEGAVLDLLERAVELRSDVNEQISGWHEGWAPVPEVPTHLDYTVALLINLLDVALHPQLVQSLDDFTATQRLLEMDIPIVTRSTSLTNNLSDINHVILARIASVQYKDKYEDSESSESRVTLVQHQDITFNLEREISRLQTELGERDDEYPRSKGRREVGLRVACVLSSNIWVVEKLEQKMSGLKMEIYRADYRSFDQSDEIKDYEEGEEWEVEDEPVREVNIDEINKVEATSSRLPVVSIAENLLDYLELEIPDLEIELDEELDTLAKNKTHYNPDSEPETAASLFAAADARVCAMKKLNLTKGVKKACMLAIQELEFQLDCWHSTPDTSPSLASDAWDAQNSRKLSEAEYEQAREYLERTLPEKKSEIGSVLEALRDETKASLYPKIDREETFTVDARAVLDAKARGTLEEGLGYFIPRPLPNVTYKRSQGTELPEDVSDEEEYKRRIVDDALQALESMRKDAWRFPGSIIHPKSTLEMDALTVRDAEIDEKIRELYLDSKPSLGVTSTTSKSTGLQKYVAVEDFEQAVDNLEKTISDAQHTLKELRADPNLSSTSTIDEKQVVNTEAPAAEVLEAKDKTLGEADPKPRKPNGVCSDCLSDSRTCDDSDERTPVLVVNEGRDPLNDPIIFANRDRALVADEKTRKPLGIL</sequence>
<feature type="compositionally biased region" description="Basic and acidic residues" evidence="2">
    <location>
        <begin position="655"/>
        <end position="669"/>
    </location>
</feature>
<gene>
    <name evidence="3" type="ORF">ABVK25_004843</name>
</gene>
<accession>A0ABR4BDT1</accession>
<proteinExistence type="predicted"/>
<feature type="region of interest" description="Disordered" evidence="2">
    <location>
        <begin position="655"/>
        <end position="690"/>
    </location>
</feature>
<protein>
    <submittedName>
        <fullName evidence="3">Uncharacterized protein</fullName>
    </submittedName>
</protein>
<keyword evidence="1" id="KW-0175">Coiled coil</keyword>
<comment type="caution">
    <text evidence="3">The sequence shown here is derived from an EMBL/GenBank/DDBJ whole genome shotgun (WGS) entry which is preliminary data.</text>
</comment>
<evidence type="ECO:0000256" key="2">
    <source>
        <dbReference type="SAM" id="MobiDB-lite"/>
    </source>
</evidence>
<organism evidence="3 4">
    <name type="scientific">Lepraria finkii</name>
    <dbReference type="NCBI Taxonomy" id="1340010"/>
    <lineage>
        <taxon>Eukaryota</taxon>
        <taxon>Fungi</taxon>
        <taxon>Dikarya</taxon>
        <taxon>Ascomycota</taxon>
        <taxon>Pezizomycotina</taxon>
        <taxon>Lecanoromycetes</taxon>
        <taxon>OSLEUM clade</taxon>
        <taxon>Lecanoromycetidae</taxon>
        <taxon>Lecanorales</taxon>
        <taxon>Lecanorineae</taxon>
        <taxon>Stereocaulaceae</taxon>
        <taxon>Lepraria</taxon>
    </lineage>
</organism>
<name>A0ABR4BDT1_9LECA</name>
<keyword evidence="4" id="KW-1185">Reference proteome</keyword>
<feature type="compositionally biased region" description="Basic and acidic residues" evidence="2">
    <location>
        <begin position="8"/>
        <end position="20"/>
    </location>
</feature>
<evidence type="ECO:0000256" key="1">
    <source>
        <dbReference type="SAM" id="Coils"/>
    </source>
</evidence>
<evidence type="ECO:0000313" key="4">
    <source>
        <dbReference type="Proteomes" id="UP001590951"/>
    </source>
</evidence>
<reference evidence="3 4" key="1">
    <citation type="submission" date="2024-09" db="EMBL/GenBank/DDBJ databases">
        <title>Rethinking Asexuality: The Enigmatic Case of Functional Sexual Genes in Lepraria (Stereocaulaceae).</title>
        <authorList>
            <person name="Doellman M."/>
            <person name="Sun Y."/>
            <person name="Barcenas-Pena A."/>
            <person name="Lumbsch H.T."/>
            <person name="Grewe F."/>
        </authorList>
    </citation>
    <scope>NUCLEOTIDE SEQUENCE [LARGE SCALE GENOMIC DNA]</scope>
    <source>
        <strain evidence="3 4">Grewe 0041</strain>
    </source>
</reference>
<dbReference type="EMBL" id="JBHFEH010000013">
    <property type="protein sequence ID" value="KAL2055021.1"/>
    <property type="molecule type" value="Genomic_DNA"/>
</dbReference>
<feature type="coiled-coil region" evidence="1">
    <location>
        <begin position="603"/>
        <end position="630"/>
    </location>
</feature>
<dbReference type="Proteomes" id="UP001590951">
    <property type="component" value="Unassembled WGS sequence"/>
</dbReference>
<feature type="region of interest" description="Disordered" evidence="2">
    <location>
        <begin position="1"/>
        <end position="20"/>
    </location>
</feature>